<evidence type="ECO:0008006" key="14">
    <source>
        <dbReference type="Google" id="ProtNLM"/>
    </source>
</evidence>
<dbReference type="PANTHER" id="PTHR24085">
    <property type="entry name" value="NUCLEAR HORMONE RECEPTOR"/>
    <property type="match status" value="1"/>
</dbReference>
<evidence type="ECO:0000256" key="6">
    <source>
        <dbReference type="ARBA" id="ARBA00023163"/>
    </source>
</evidence>
<dbReference type="PROSITE" id="PS51843">
    <property type="entry name" value="NR_LBD"/>
    <property type="match status" value="1"/>
</dbReference>
<accession>A0A8C4NKE7</accession>
<dbReference type="GO" id="GO:0035259">
    <property type="term" value="F:nuclear glucocorticoid receptor binding"/>
    <property type="evidence" value="ECO:0007669"/>
    <property type="project" value="TreeGrafter"/>
</dbReference>
<evidence type="ECO:0000313" key="13">
    <source>
        <dbReference type="Proteomes" id="UP000694388"/>
    </source>
</evidence>
<dbReference type="GO" id="GO:0008270">
    <property type="term" value="F:zinc ion binding"/>
    <property type="evidence" value="ECO:0007669"/>
    <property type="project" value="UniProtKB-KW"/>
</dbReference>
<dbReference type="InterPro" id="IPR013088">
    <property type="entry name" value="Znf_NHR/GATA"/>
</dbReference>
<dbReference type="InterPro" id="IPR035500">
    <property type="entry name" value="NHR-like_dom_sf"/>
</dbReference>
<dbReference type="GO" id="GO:0005667">
    <property type="term" value="C:transcription regulator complex"/>
    <property type="evidence" value="ECO:0007669"/>
    <property type="project" value="TreeGrafter"/>
</dbReference>
<evidence type="ECO:0000259" key="11">
    <source>
        <dbReference type="PROSITE" id="PS51843"/>
    </source>
</evidence>
<dbReference type="GeneTree" id="ENSGT00950000183038"/>
<keyword evidence="5" id="KW-0238">DNA-binding</keyword>
<keyword evidence="1" id="KW-0479">Metal-binding</keyword>
<proteinExistence type="predicted"/>
<evidence type="ECO:0000256" key="2">
    <source>
        <dbReference type="ARBA" id="ARBA00022771"/>
    </source>
</evidence>
<evidence type="ECO:0000259" key="10">
    <source>
        <dbReference type="PROSITE" id="PS51030"/>
    </source>
</evidence>
<protein>
    <recommendedName>
        <fullName evidence="14">Nuclear receptor subfamily 4 group A member 3</fullName>
    </recommendedName>
</protein>
<evidence type="ECO:0000256" key="7">
    <source>
        <dbReference type="ARBA" id="ARBA00023170"/>
    </source>
</evidence>
<dbReference type="PRINTS" id="PR00398">
    <property type="entry name" value="STRDHORMONER"/>
</dbReference>
<dbReference type="GO" id="GO:0005634">
    <property type="term" value="C:nucleus"/>
    <property type="evidence" value="ECO:0007669"/>
    <property type="project" value="TreeGrafter"/>
</dbReference>
<feature type="compositionally biased region" description="Basic residues" evidence="9">
    <location>
        <begin position="344"/>
        <end position="357"/>
    </location>
</feature>
<dbReference type="PROSITE" id="PS51030">
    <property type="entry name" value="NUCLEAR_REC_DBD_2"/>
    <property type="match status" value="1"/>
</dbReference>
<keyword evidence="2" id="KW-0863">Zinc-finger</keyword>
<dbReference type="Proteomes" id="UP000694388">
    <property type="component" value="Unplaced"/>
</dbReference>
<evidence type="ECO:0000256" key="1">
    <source>
        <dbReference type="ARBA" id="ARBA00022723"/>
    </source>
</evidence>
<dbReference type="Pfam" id="PF00104">
    <property type="entry name" value="Hormone_recep"/>
    <property type="match status" value="1"/>
</dbReference>
<evidence type="ECO:0000256" key="4">
    <source>
        <dbReference type="ARBA" id="ARBA00023015"/>
    </source>
</evidence>
<dbReference type="Pfam" id="PF00105">
    <property type="entry name" value="zf-C4"/>
    <property type="match status" value="1"/>
</dbReference>
<dbReference type="FunFam" id="3.30.50.10:FF:000116">
    <property type="entry name" value="Nuclear receptor subfamily 4, group A, member 1"/>
    <property type="match status" value="1"/>
</dbReference>
<dbReference type="InterPro" id="IPR001628">
    <property type="entry name" value="Znf_hrmn_rcpt"/>
</dbReference>
<dbReference type="CDD" id="cd06969">
    <property type="entry name" value="NR_DBD_NGFI-B"/>
    <property type="match status" value="1"/>
</dbReference>
<dbReference type="AlphaFoldDB" id="A0A8C4NKE7"/>
<dbReference type="SUPFAM" id="SSF48508">
    <property type="entry name" value="Nuclear receptor ligand-binding domain"/>
    <property type="match status" value="1"/>
</dbReference>
<dbReference type="SUPFAM" id="SSF57716">
    <property type="entry name" value="Glucocorticoid receptor-like (DNA-binding domain)"/>
    <property type="match status" value="1"/>
</dbReference>
<dbReference type="GO" id="GO:0000981">
    <property type="term" value="F:DNA-binding transcription factor activity, RNA polymerase II-specific"/>
    <property type="evidence" value="ECO:0007669"/>
    <property type="project" value="TreeGrafter"/>
</dbReference>
<sequence>MNNTEHSSCFNSFPLEHIRQLTIGTDYSGAPPSLAWPSSPKIETLWLCHTNSNGIYSVAEPHTDLFSTAAYPSQSKPEVILKQVSTFAEPVTRRNWQITGCCKPQGLTTNNSSYNQHKCRETKFKEGTWTQLALPNTMLYSSVDEISSEKFAPQAKCNQDQSLPSNYGLDITSLSDGNLRSFTLSANEHGIMQASPSKELVGSCLIPSDIPYPSDRPCPCLITHPCNRPNYMATSLQGTPILKDNADMVLPSHDGSQLHLERLVNAECAVCGDSASCQHYGVRTCEGCKGFFKRTVQKNALYACLVNGSCPMDKRRRNRCQFCRFQKCLAVGMQRQVVRTNNLKGRRGRLPSRRRSCSSRGETSQPSYVPDLQLGTMMPMSDTERAALCFALLSASAHTSRTWSAALPGFSTLCLRDRQLLLDTSLIPLFALRLACCSDPVQGRLVLCSGLLLWPNQGSEVFGEWLEELLDFVSSLHSLRADVAVCACLAALVLYTDQSGLEEPNRVEVMPACSETCLQLPSPSVMALLKHLQTQCKSGARRLLYLKLSQPLPLPTCLERVLSTTKPCLDNF</sequence>
<feature type="region of interest" description="Disordered" evidence="9">
    <location>
        <begin position="344"/>
        <end position="369"/>
    </location>
</feature>
<dbReference type="Gene3D" id="3.30.50.10">
    <property type="entry name" value="Erythroid Transcription Factor GATA-1, subunit A"/>
    <property type="match status" value="1"/>
</dbReference>
<dbReference type="InterPro" id="IPR000536">
    <property type="entry name" value="Nucl_hrmn_rcpt_lig-bd"/>
</dbReference>
<dbReference type="SMART" id="SM00399">
    <property type="entry name" value="ZnF_C4"/>
    <property type="match status" value="1"/>
</dbReference>
<reference evidence="12" key="1">
    <citation type="submission" date="2025-08" db="UniProtKB">
        <authorList>
            <consortium name="Ensembl"/>
        </authorList>
    </citation>
    <scope>IDENTIFICATION</scope>
</reference>
<evidence type="ECO:0000313" key="12">
    <source>
        <dbReference type="Ensembl" id="ENSEBUP00000003881.1"/>
    </source>
</evidence>
<evidence type="ECO:0000256" key="5">
    <source>
        <dbReference type="ARBA" id="ARBA00023125"/>
    </source>
</evidence>
<keyword evidence="6" id="KW-0804">Transcription</keyword>
<dbReference type="GO" id="GO:0071376">
    <property type="term" value="P:cellular response to corticotropin-releasing hormone stimulus"/>
    <property type="evidence" value="ECO:0007669"/>
    <property type="project" value="TreeGrafter"/>
</dbReference>
<name>A0A8C4NKE7_EPTBU</name>
<keyword evidence="3" id="KW-0862">Zinc</keyword>
<dbReference type="GO" id="GO:0000978">
    <property type="term" value="F:RNA polymerase II cis-regulatory region sequence-specific DNA binding"/>
    <property type="evidence" value="ECO:0007669"/>
    <property type="project" value="TreeGrafter"/>
</dbReference>
<dbReference type="PROSITE" id="PS00031">
    <property type="entry name" value="NUCLEAR_REC_DBD_1"/>
    <property type="match status" value="1"/>
</dbReference>
<feature type="domain" description="NR LBD" evidence="11">
    <location>
        <begin position="348"/>
        <end position="572"/>
    </location>
</feature>
<evidence type="ECO:0000256" key="9">
    <source>
        <dbReference type="SAM" id="MobiDB-lite"/>
    </source>
</evidence>
<dbReference type="PANTHER" id="PTHR24085:SF4">
    <property type="entry name" value="NUCLEAR HORMONE RECEPTOR HR38-RELATED"/>
    <property type="match status" value="1"/>
</dbReference>
<dbReference type="PRINTS" id="PR00047">
    <property type="entry name" value="STROIDFINGER"/>
</dbReference>
<organism evidence="12 13">
    <name type="scientific">Eptatretus burgeri</name>
    <name type="common">Inshore hagfish</name>
    <dbReference type="NCBI Taxonomy" id="7764"/>
    <lineage>
        <taxon>Eukaryota</taxon>
        <taxon>Metazoa</taxon>
        <taxon>Chordata</taxon>
        <taxon>Craniata</taxon>
        <taxon>Vertebrata</taxon>
        <taxon>Cyclostomata</taxon>
        <taxon>Myxini</taxon>
        <taxon>Myxiniformes</taxon>
        <taxon>Myxinidae</taxon>
        <taxon>Eptatretinae</taxon>
        <taxon>Eptatretus</taxon>
    </lineage>
</organism>
<keyword evidence="4" id="KW-0805">Transcription regulation</keyword>
<reference evidence="12" key="2">
    <citation type="submission" date="2025-09" db="UniProtKB">
        <authorList>
            <consortium name="Ensembl"/>
        </authorList>
    </citation>
    <scope>IDENTIFICATION</scope>
</reference>
<evidence type="ECO:0000256" key="3">
    <source>
        <dbReference type="ARBA" id="ARBA00022833"/>
    </source>
</evidence>
<dbReference type="Gene3D" id="1.10.565.10">
    <property type="entry name" value="Retinoid X Receptor"/>
    <property type="match status" value="1"/>
</dbReference>
<evidence type="ECO:0000256" key="8">
    <source>
        <dbReference type="ARBA" id="ARBA00023242"/>
    </source>
</evidence>
<dbReference type="Ensembl" id="ENSEBUT00000004279.1">
    <property type="protein sequence ID" value="ENSEBUP00000003881.1"/>
    <property type="gene ID" value="ENSEBUG00000002732.1"/>
</dbReference>
<feature type="domain" description="Nuclear receptor" evidence="10">
    <location>
        <begin position="265"/>
        <end position="340"/>
    </location>
</feature>
<keyword evidence="7" id="KW-0675">Receptor</keyword>
<keyword evidence="8" id="KW-0539">Nucleus</keyword>
<dbReference type="InterPro" id="IPR001723">
    <property type="entry name" value="Nuclear_hrmn_rcpt"/>
</dbReference>
<keyword evidence="13" id="KW-1185">Reference proteome</keyword>